<dbReference type="EMBL" id="JWSY01000028">
    <property type="protein sequence ID" value="KIC55880.1"/>
    <property type="molecule type" value="Genomic_DNA"/>
</dbReference>
<dbReference type="PANTHER" id="PTHR30121:SF12">
    <property type="entry name" value="TYPE IV SECRETION SYSTEM PROTEIN CAGE"/>
    <property type="match status" value="1"/>
</dbReference>
<gene>
    <name evidence="5" type="ORF">RM53_14255</name>
</gene>
<dbReference type="Pfam" id="PF03135">
    <property type="entry name" value="CagE_TrbE_VirB"/>
    <property type="match status" value="2"/>
</dbReference>
<evidence type="ECO:0000256" key="3">
    <source>
        <dbReference type="ARBA" id="ARBA00022840"/>
    </source>
</evidence>
<dbReference type="Gene3D" id="3.40.50.300">
    <property type="entry name" value="P-loop containing nucleotide triphosphate hydrolases"/>
    <property type="match status" value="2"/>
</dbReference>
<dbReference type="InterPro" id="IPR018145">
    <property type="entry name" value="CagE_TrbE_VirB_cntrl_dom"/>
</dbReference>
<dbReference type="PANTHER" id="PTHR30121">
    <property type="entry name" value="UNCHARACTERIZED PROTEIN YJGR-RELATED"/>
    <property type="match status" value="1"/>
</dbReference>
<accession>A0A0B4CUU8</accession>
<dbReference type="AlphaFoldDB" id="A0A0B4CUU8"/>
<dbReference type="STRING" id="172043.RM53_14255"/>
<evidence type="ECO:0000313" key="5">
    <source>
        <dbReference type="EMBL" id="KIC55880.1"/>
    </source>
</evidence>
<dbReference type="RefSeq" id="WP_039247777.1">
    <property type="nucleotide sequence ID" value="NZ_JWSY01000028.1"/>
</dbReference>
<evidence type="ECO:0000256" key="1">
    <source>
        <dbReference type="ARBA" id="ARBA00006512"/>
    </source>
</evidence>
<dbReference type="InterPro" id="IPR003593">
    <property type="entry name" value="AAA+_ATPase"/>
</dbReference>
<keyword evidence="2" id="KW-0547">Nucleotide-binding</keyword>
<dbReference type="Proteomes" id="UP000031166">
    <property type="component" value="Unassembled WGS sequence"/>
</dbReference>
<comment type="caution">
    <text evidence="5">The sequence shown here is derived from an EMBL/GenBank/DDBJ whole genome shotgun (WGS) entry which is preliminary data.</text>
</comment>
<evidence type="ECO:0000259" key="4">
    <source>
        <dbReference type="SMART" id="SM00382"/>
    </source>
</evidence>
<evidence type="ECO:0000313" key="6">
    <source>
        <dbReference type="Proteomes" id="UP000031166"/>
    </source>
</evidence>
<evidence type="ECO:0000256" key="2">
    <source>
        <dbReference type="ARBA" id="ARBA00022741"/>
    </source>
</evidence>
<dbReference type="NCBIfam" id="NF010404">
    <property type="entry name" value="PRK13830.1"/>
    <property type="match status" value="1"/>
</dbReference>
<dbReference type="GO" id="GO:0005524">
    <property type="term" value="F:ATP binding"/>
    <property type="evidence" value="ECO:0007669"/>
    <property type="project" value="UniProtKB-KW"/>
</dbReference>
<name>A0A0B4CUU8_9CAUL</name>
<dbReference type="InterPro" id="IPR027417">
    <property type="entry name" value="P-loop_NTPase"/>
</dbReference>
<dbReference type="SMART" id="SM00382">
    <property type="entry name" value="AAA"/>
    <property type="match status" value="1"/>
</dbReference>
<protein>
    <submittedName>
        <fullName evidence="5">Transporter</fullName>
    </submittedName>
</protein>
<organism evidence="5 6">
    <name type="scientific">Brevundimonas nasdae</name>
    <dbReference type="NCBI Taxonomy" id="172043"/>
    <lineage>
        <taxon>Bacteria</taxon>
        <taxon>Pseudomonadati</taxon>
        <taxon>Pseudomonadota</taxon>
        <taxon>Alphaproteobacteria</taxon>
        <taxon>Caulobacterales</taxon>
        <taxon>Caulobacteraceae</taxon>
        <taxon>Brevundimonas</taxon>
    </lineage>
</organism>
<proteinExistence type="inferred from homology"/>
<dbReference type="SUPFAM" id="SSF52540">
    <property type="entry name" value="P-loop containing nucleoside triphosphate hydrolases"/>
    <property type="match status" value="1"/>
</dbReference>
<dbReference type="CDD" id="cd01127">
    <property type="entry name" value="TrwB_TraG_TraD_VirD4"/>
    <property type="match status" value="1"/>
</dbReference>
<comment type="similarity">
    <text evidence="1">Belongs to the TrbE/VirB4 family.</text>
</comment>
<dbReference type="InterPro" id="IPR051162">
    <property type="entry name" value="T4SS_component"/>
</dbReference>
<sequence>MNFLQPFRSKAKGVPDLLNWAALVDDGVILCKDGALLSAFFYRGEDSESSTNERLNLVSRRVNDALTRLGTGWALWFDSVRMPVAAYSDPAASHFADPITHLIDEERRATALAEGEHYETENVLCVMWTPPIKASSKLADFVYDDDNSTKDDLAKKHHQNFERVLGELQDNLSDVLEMRRLKSFRFTDDHGREHLQDELVNYLHFVLTGLQHGINIPPVPMYLDALIGGQELYVGDTPKIGDNFQAVVAIEGFPAESMPGILDLMNHMAIPYRFTTRFLPLDLVEAMAILKKGQRRWKQAERGFISQVMKQGGPATNLDAVAMTAETEAAMTDAQSALVAFGYYTPTITLTGPVAKDVLADARTIAAEIRKLGFATRVETVNAMEAWLGSLPGHVIPNVRRPLVHSLAVADMAPLSIAWPGLPENPCPFYEEGSPPLLQGATSGATPFRLNLHVGDLGHTLVFGPTGAGKSVLLSTIAAQFRRYRGATITAFDKGNSMLPLVLASGGKHYDLSPDNEQSPKLCPLQHLDTPGDAAWAEEWIATCFALSAGKQPTPGQRKEIHRAISLMRQASYGRSLTNFVGTVQDEEIREALNHYTITGALGDLLDAEQDGLAGADFSVFEIEDLMNLGAKNMIPVLLYLFRRFEKSLTGQPALLILDEAWLMLGNDVFRDKIREWLKVLRKANCAVVIATQSLSDAQASGIMDVLRESCPTKIFLPNEEAGLSGSDQVLGPRDLYLGLGLNERELDILAYATKKKHYYYVSPLGRRLFTLELGPLTLAFVAVSDKEGVKRVKALHAAHGPAWPYEWLRERGVSYQRYQSEDYRHAA</sequence>
<keyword evidence="3" id="KW-0067">ATP-binding</keyword>
<reference evidence="5 6" key="1">
    <citation type="submission" date="2014-12" db="EMBL/GenBank/DDBJ databases">
        <title>Genome sequencing of Brevundimonas nasdae TPW30.</title>
        <authorList>
            <person name="Tan P.W."/>
            <person name="Chan K.-G."/>
        </authorList>
    </citation>
    <scope>NUCLEOTIDE SEQUENCE [LARGE SCALE GENOMIC DNA]</scope>
    <source>
        <strain evidence="5 6">TPW30</strain>
    </source>
</reference>
<feature type="domain" description="AAA+ ATPase" evidence="4">
    <location>
        <begin position="456"/>
        <end position="710"/>
    </location>
</feature>